<dbReference type="PANTHER" id="PTHR37813">
    <property type="entry name" value="FELS-2 PROPHAGE PROTEIN"/>
    <property type="match status" value="1"/>
</dbReference>
<dbReference type="OrthoDB" id="1677957at2"/>
<dbReference type="InterPro" id="IPR010090">
    <property type="entry name" value="Phage_tape_meas"/>
</dbReference>
<name>A0A401UM34_9CLOT</name>
<feature type="transmembrane region" description="Helical" evidence="2">
    <location>
        <begin position="613"/>
        <end position="635"/>
    </location>
</feature>
<gene>
    <name evidence="4" type="ORF">Ctaglu_22170</name>
</gene>
<keyword evidence="2" id="KW-1133">Transmembrane helix</keyword>
<dbReference type="RefSeq" id="WP_125001499.1">
    <property type="nucleotide sequence ID" value="NZ_BHYK01000011.1"/>
</dbReference>
<evidence type="ECO:0000313" key="5">
    <source>
        <dbReference type="Proteomes" id="UP000287872"/>
    </source>
</evidence>
<dbReference type="AlphaFoldDB" id="A0A401UM34"/>
<feature type="transmembrane region" description="Helical" evidence="2">
    <location>
        <begin position="573"/>
        <end position="593"/>
    </location>
</feature>
<feature type="transmembrane region" description="Helical" evidence="2">
    <location>
        <begin position="529"/>
        <end position="552"/>
    </location>
</feature>
<dbReference type="EMBL" id="BHYK01000011">
    <property type="protein sequence ID" value="GCD10594.1"/>
    <property type="molecule type" value="Genomic_DNA"/>
</dbReference>
<feature type="transmembrane region" description="Helical" evidence="2">
    <location>
        <begin position="504"/>
        <end position="523"/>
    </location>
</feature>
<reference evidence="4 5" key="1">
    <citation type="submission" date="2018-11" db="EMBL/GenBank/DDBJ databases">
        <title>Genome sequencing and assembly of Clostridium tagluense strain A121.</title>
        <authorList>
            <person name="Murakami T."/>
            <person name="Segawa T."/>
            <person name="Shcherbakova V.A."/>
            <person name="Mori H."/>
            <person name="Yoshimura Y."/>
        </authorList>
    </citation>
    <scope>NUCLEOTIDE SEQUENCE [LARGE SCALE GENOMIC DNA]</scope>
    <source>
        <strain evidence="4 5">A121</strain>
    </source>
</reference>
<dbReference type="Pfam" id="PF10145">
    <property type="entry name" value="PhageMin_Tail"/>
    <property type="match status" value="1"/>
</dbReference>
<dbReference type="Proteomes" id="UP000287872">
    <property type="component" value="Unassembled WGS sequence"/>
</dbReference>
<proteinExistence type="predicted"/>
<evidence type="ECO:0000313" key="4">
    <source>
        <dbReference type="EMBL" id="GCD10594.1"/>
    </source>
</evidence>
<organism evidence="4 5">
    <name type="scientific">Clostridium tagluense</name>
    <dbReference type="NCBI Taxonomy" id="360422"/>
    <lineage>
        <taxon>Bacteria</taxon>
        <taxon>Bacillati</taxon>
        <taxon>Bacillota</taxon>
        <taxon>Clostridia</taxon>
        <taxon>Eubacteriales</taxon>
        <taxon>Clostridiaceae</taxon>
        <taxon>Clostridium</taxon>
    </lineage>
</organism>
<keyword evidence="2" id="KW-0812">Transmembrane</keyword>
<evidence type="ECO:0000256" key="2">
    <source>
        <dbReference type="SAM" id="Phobius"/>
    </source>
</evidence>
<keyword evidence="2" id="KW-0472">Membrane</keyword>
<dbReference type="PANTHER" id="PTHR37813:SF1">
    <property type="entry name" value="FELS-2 PROPHAGE PROTEIN"/>
    <property type="match status" value="1"/>
</dbReference>
<evidence type="ECO:0000256" key="1">
    <source>
        <dbReference type="ARBA" id="ARBA00022612"/>
    </source>
</evidence>
<feature type="transmembrane region" description="Helical" evidence="2">
    <location>
        <begin position="465"/>
        <end position="483"/>
    </location>
</feature>
<dbReference type="NCBIfam" id="TIGR01760">
    <property type="entry name" value="tape_meas_TP901"/>
    <property type="match status" value="1"/>
</dbReference>
<feature type="domain" description="Phage tail tape measure protein" evidence="3">
    <location>
        <begin position="108"/>
        <end position="299"/>
    </location>
</feature>
<evidence type="ECO:0000259" key="3">
    <source>
        <dbReference type="Pfam" id="PF10145"/>
    </source>
</evidence>
<sequence length="787" mass="83185">MSKAISTILNLRDNMSGGIIKVNKNVKNMSSEMKRASQQSAMFVNNAKKNFEKAGDKALKLGVIMATLATGFIIKVGFEGMKELDEASAKVKSIAGASLDKKVIKKGLLKTSSDTGISTTELGDTQYNAISSGVSSKDSLASAVTSAKLAKAGFTDSNSALKILCATMNVYGLSGQKAMQGISDKMLITQNLGVTTVAELAESMGSLTPIAKSTGLSIDELLSGMIGLTKNGIKTDEAVTAMKGVMTSIISPSKESADMAKELGINFSVAGLKSKGFVGFLEEIKKKTGGSTEKMAGLFGNVRALSGALVLAGGGLKDVKGGMDGMKNSAGATDTAFAVMSDTLGSKLNKLKVRTKNIATGIMDNTSGAIGKLASNIIDKLKVLEENGSIQKFVDKIANGVSNIIEFIGKVFQFLKDNKDTIINVAEAFFSFYVAIKIVKDLKIALDALKLAIVLVDGSLKITTLGWITLAIGGLTLALIYCIKHTKEVKEVFNNFKQMLIDNQDVIGGVSVVLGTIFAPALIKVGVEAGIAGFKMVTGFVASIILSGVEMVKNALIMTGTMIVAIVEYTAKLWLSGLAIIAQTALILAQKLGLISSTTALNLAILAQGAFNAIMLANPIVLVIAGLALLGIAIYEAVTHWKDICGWIEKAWNWLTKWNGTKAEDKNSTITTKLLYTKEDNFGLENPKKTTTPSKPKNIFNTMPKKASGTAYAQAGLTLMHEKGGEIRKASSGEMIIPADKSKKLIEKSSSGHVFNFNFNGNVGTDEFFTDVAEKVSDKILLTLANT</sequence>
<comment type="caution">
    <text evidence="4">The sequence shown here is derived from an EMBL/GenBank/DDBJ whole genome shotgun (WGS) entry which is preliminary data.</text>
</comment>
<protein>
    <recommendedName>
        <fullName evidence="3">Phage tail tape measure protein domain-containing protein</fullName>
    </recommendedName>
</protein>
<accession>A0A401UM34</accession>
<keyword evidence="5" id="KW-1185">Reference proteome</keyword>
<keyword evidence="1" id="KW-1188">Viral release from host cell</keyword>